<keyword evidence="5" id="KW-1185">Reference proteome</keyword>
<protein>
    <submittedName>
        <fullName evidence="4">Alpha/beta hydrolase</fullName>
    </submittedName>
</protein>
<dbReference type="RefSeq" id="WP_279246230.1">
    <property type="nucleotide sequence ID" value="NZ_SHNN01000003.1"/>
</dbReference>
<feature type="domain" description="Alpha/beta hydrolase fold-3" evidence="3">
    <location>
        <begin position="72"/>
        <end position="272"/>
    </location>
</feature>
<dbReference type="PANTHER" id="PTHR48081:SF30">
    <property type="entry name" value="ACETYL-HYDROLASE LIPR-RELATED"/>
    <property type="match status" value="1"/>
</dbReference>
<evidence type="ECO:0000256" key="2">
    <source>
        <dbReference type="ARBA" id="ARBA00022801"/>
    </source>
</evidence>
<sequence>MAISTAFQQLLDAIPDGLNAPSDDVATVREKMAPLHGHELPAQASVELLQIGERAAAWVNRDDLRQPGRHALFCHGGGFVSVRMPEYLFWAEYVARYLGARTLVPDYRLAPEAAFPAALDDCFAAYCWMLEQDIDPQTIVITGDSCGGGLAAAVMLKAVAQGLPVPGCHVGFTGWYDLTLPGASGIDPGGRDPFITPGWYQRRVKDYLAGADPRLPLASPAQADCEGLPPLLLQVGGCDITRDSAVAMAAAAGADGVQVELQIWAGMPHGFQGLVGSEIPEAISAFKSARQFVDKHLTSH</sequence>
<reference evidence="4" key="1">
    <citation type="submission" date="2019-02" db="EMBL/GenBank/DDBJ databases">
        <authorList>
            <person name="Li S.-H."/>
        </authorList>
    </citation>
    <scope>NUCLEOTIDE SEQUENCE</scope>
    <source>
        <strain evidence="4">IMCC14734</strain>
    </source>
</reference>
<dbReference type="SUPFAM" id="SSF53474">
    <property type="entry name" value="alpha/beta-Hydrolases"/>
    <property type="match status" value="1"/>
</dbReference>
<name>A0ABT3TK85_9GAMM</name>
<dbReference type="Gene3D" id="3.40.50.1820">
    <property type="entry name" value="alpha/beta hydrolase"/>
    <property type="match status" value="1"/>
</dbReference>
<evidence type="ECO:0000313" key="5">
    <source>
        <dbReference type="Proteomes" id="UP001143362"/>
    </source>
</evidence>
<comment type="similarity">
    <text evidence="1">Belongs to the 'GDXG' lipolytic enzyme family.</text>
</comment>
<accession>A0ABT3TK85</accession>
<comment type="caution">
    <text evidence="4">The sequence shown here is derived from an EMBL/GenBank/DDBJ whole genome shotgun (WGS) entry which is preliminary data.</text>
</comment>
<dbReference type="InterPro" id="IPR050300">
    <property type="entry name" value="GDXG_lipolytic_enzyme"/>
</dbReference>
<evidence type="ECO:0000259" key="3">
    <source>
        <dbReference type="Pfam" id="PF07859"/>
    </source>
</evidence>
<dbReference type="EMBL" id="SHNN01000003">
    <property type="protein sequence ID" value="MCX2982205.1"/>
    <property type="molecule type" value="Genomic_DNA"/>
</dbReference>
<dbReference type="InterPro" id="IPR013094">
    <property type="entry name" value="AB_hydrolase_3"/>
</dbReference>
<dbReference type="Proteomes" id="UP001143362">
    <property type="component" value="Unassembled WGS sequence"/>
</dbReference>
<dbReference type="PANTHER" id="PTHR48081">
    <property type="entry name" value="AB HYDROLASE SUPERFAMILY PROTEIN C4A8.06C"/>
    <property type="match status" value="1"/>
</dbReference>
<organism evidence="4 5">
    <name type="scientific">Candidatus Litorirhabdus singularis</name>
    <dbReference type="NCBI Taxonomy" id="2518993"/>
    <lineage>
        <taxon>Bacteria</taxon>
        <taxon>Pseudomonadati</taxon>
        <taxon>Pseudomonadota</taxon>
        <taxon>Gammaproteobacteria</taxon>
        <taxon>Cellvibrionales</taxon>
        <taxon>Halieaceae</taxon>
        <taxon>Candidatus Litorirhabdus</taxon>
    </lineage>
</organism>
<keyword evidence="2 4" id="KW-0378">Hydrolase</keyword>
<gene>
    <name evidence="4" type="ORF">EYC98_15190</name>
</gene>
<dbReference type="Pfam" id="PF07859">
    <property type="entry name" value="Abhydrolase_3"/>
    <property type="match status" value="1"/>
</dbReference>
<dbReference type="GO" id="GO:0016787">
    <property type="term" value="F:hydrolase activity"/>
    <property type="evidence" value="ECO:0007669"/>
    <property type="project" value="UniProtKB-KW"/>
</dbReference>
<dbReference type="InterPro" id="IPR029058">
    <property type="entry name" value="AB_hydrolase_fold"/>
</dbReference>
<evidence type="ECO:0000313" key="4">
    <source>
        <dbReference type="EMBL" id="MCX2982205.1"/>
    </source>
</evidence>
<proteinExistence type="inferred from homology"/>
<evidence type="ECO:0000256" key="1">
    <source>
        <dbReference type="ARBA" id="ARBA00010515"/>
    </source>
</evidence>